<reference evidence="18" key="1">
    <citation type="submission" date="2017-01" db="EMBL/GenBank/DDBJ databases">
        <authorList>
            <person name="Varghese N."/>
            <person name="Submissions S."/>
        </authorList>
    </citation>
    <scope>NUCLEOTIDE SEQUENCE [LARGE SCALE GENOMIC DNA]</scope>
    <source>
        <strain evidence="18">DSM 22306</strain>
    </source>
</reference>
<comment type="cofactor">
    <cofactor evidence="2 15">
        <name>pyridoxal 5'-phosphate</name>
        <dbReference type="ChEBI" id="CHEBI:597326"/>
    </cofactor>
</comment>
<evidence type="ECO:0000256" key="14">
    <source>
        <dbReference type="PIRSR" id="PIRSR004911-1"/>
    </source>
</evidence>
<dbReference type="AlphaFoldDB" id="A0A1N7J8D0"/>
<sequence length="349" mass="39216">MRAKLNLLWASVIMNQITPILLESDWQTLLRQSVCSLDDLLTQVNLSREAVDVCDSAAKDFPVRIPMPYINRIEKGNPNDPLLLQVLPQSQEMERYPGYSNDPLEERDTNPVPGLIHKYKGRVLLIISGACAINCRYCFRRHFPYQENQLGHQQWQQVLAYLQNDSSITEVIFSGGDPLATPDKRLASMIKDLEAIQHIQRLRIHSRLPVVIPQRITDDLCQLLASTRLKTVCVLHINHANEIDPEVAYSIEKLQAAKVTVLNQAVLLKGINDSVEGLKSLSETLFDCGVLPYYLFVLDPVHGAAHFDISDNDAIELVKSLQAALPGYLVPKLAREIPGRPSKTLLCLT</sequence>
<proteinExistence type="inferred from homology"/>
<protein>
    <recommendedName>
        <fullName evidence="5">L-lysine 2,3-aminomutase</fullName>
    </recommendedName>
    <alternativeName>
        <fullName evidence="13">EF-P post-translational modification enzyme B</fullName>
    </alternativeName>
</protein>
<evidence type="ECO:0000256" key="15">
    <source>
        <dbReference type="PIRSR" id="PIRSR603739-50"/>
    </source>
</evidence>
<keyword evidence="7" id="KW-0949">S-adenosyl-L-methionine</keyword>
<evidence type="ECO:0000256" key="2">
    <source>
        <dbReference type="ARBA" id="ARBA00001933"/>
    </source>
</evidence>
<feature type="binding site" evidence="14">
    <location>
        <position position="131"/>
    </location>
    <ligand>
        <name>[4Fe-4S] cluster</name>
        <dbReference type="ChEBI" id="CHEBI:49883"/>
        <note>4Fe-4S-S-AdoMet</note>
    </ligand>
</feature>
<organism evidence="17 18">
    <name type="scientific">Neptunomonas antarctica</name>
    <dbReference type="NCBI Taxonomy" id="619304"/>
    <lineage>
        <taxon>Bacteria</taxon>
        <taxon>Pseudomonadati</taxon>
        <taxon>Pseudomonadota</taxon>
        <taxon>Gammaproteobacteria</taxon>
        <taxon>Oceanospirillales</taxon>
        <taxon>Oceanospirillaceae</taxon>
        <taxon>Neptunomonas</taxon>
    </lineage>
</organism>
<dbReference type="GO" id="GO:0046872">
    <property type="term" value="F:metal ion binding"/>
    <property type="evidence" value="ECO:0007669"/>
    <property type="project" value="UniProtKB-KW"/>
</dbReference>
<gene>
    <name evidence="17" type="ORF">SAMN05421760_101757</name>
</gene>
<dbReference type="InterPro" id="IPR058240">
    <property type="entry name" value="rSAM_sf"/>
</dbReference>
<keyword evidence="11 14" id="KW-0411">Iron-sulfur</keyword>
<feature type="modified residue" description="N6-(pyridoxal phosphate)lysine" evidence="15">
    <location>
        <position position="343"/>
    </location>
</feature>
<keyword evidence="18" id="KW-1185">Reference proteome</keyword>
<evidence type="ECO:0000256" key="11">
    <source>
        <dbReference type="ARBA" id="ARBA00023014"/>
    </source>
</evidence>
<evidence type="ECO:0000256" key="4">
    <source>
        <dbReference type="ARBA" id="ARBA00008703"/>
    </source>
</evidence>
<dbReference type="PROSITE" id="PS51918">
    <property type="entry name" value="RADICAL_SAM"/>
    <property type="match status" value="1"/>
</dbReference>
<evidence type="ECO:0000256" key="3">
    <source>
        <dbReference type="ARBA" id="ARBA00001966"/>
    </source>
</evidence>
<dbReference type="GO" id="GO:0016853">
    <property type="term" value="F:isomerase activity"/>
    <property type="evidence" value="ECO:0007669"/>
    <property type="project" value="UniProtKB-KW"/>
</dbReference>
<dbReference type="NCBIfam" id="TIGR03821">
    <property type="entry name" value="EFP_modif_epmB"/>
    <property type="match status" value="1"/>
</dbReference>
<name>A0A1N7J8D0_9GAMM</name>
<dbReference type="GO" id="GO:0051539">
    <property type="term" value="F:4 iron, 4 sulfur cluster binding"/>
    <property type="evidence" value="ECO:0007669"/>
    <property type="project" value="UniProtKB-KW"/>
</dbReference>
<evidence type="ECO:0000256" key="5">
    <source>
        <dbReference type="ARBA" id="ARBA00022363"/>
    </source>
</evidence>
<dbReference type="InterPro" id="IPR003739">
    <property type="entry name" value="Lys_aminomutase/Glu_NH3_mut"/>
</dbReference>
<feature type="domain" description="Radical SAM core" evidence="16">
    <location>
        <begin position="117"/>
        <end position="340"/>
    </location>
</feature>
<dbReference type="NCBIfam" id="TIGR00238">
    <property type="entry name" value="KamA family radical SAM protein"/>
    <property type="match status" value="1"/>
</dbReference>
<keyword evidence="12" id="KW-0413">Isomerase</keyword>
<dbReference type="Gene3D" id="3.20.20.70">
    <property type="entry name" value="Aldolase class I"/>
    <property type="match status" value="1"/>
</dbReference>
<comment type="similarity">
    <text evidence="4">Belongs to the radical SAM superfamily. KamA family.</text>
</comment>
<dbReference type="Proteomes" id="UP000185999">
    <property type="component" value="Unassembled WGS sequence"/>
</dbReference>
<evidence type="ECO:0000256" key="10">
    <source>
        <dbReference type="ARBA" id="ARBA00023004"/>
    </source>
</evidence>
<dbReference type="SFLD" id="SFLDG01070">
    <property type="entry name" value="PLP-dependent"/>
    <property type="match status" value="1"/>
</dbReference>
<dbReference type="InterPro" id="IPR007197">
    <property type="entry name" value="rSAM"/>
</dbReference>
<evidence type="ECO:0000313" key="18">
    <source>
        <dbReference type="Proteomes" id="UP000185999"/>
    </source>
</evidence>
<dbReference type="RefSeq" id="WP_238377181.1">
    <property type="nucleotide sequence ID" value="NZ_FTOE01000001.1"/>
</dbReference>
<accession>A0A1N7J8D0</accession>
<evidence type="ECO:0000256" key="1">
    <source>
        <dbReference type="ARBA" id="ARBA00001352"/>
    </source>
</evidence>
<dbReference type="SFLD" id="SFLDF00314">
    <property type="entry name" value="L-lysine_2_3-aminomutase_(yjeK"/>
    <property type="match status" value="1"/>
</dbReference>
<keyword evidence="10" id="KW-0408">Iron</keyword>
<keyword evidence="8 14" id="KW-0479">Metal-binding</keyword>
<dbReference type="CDD" id="cd01335">
    <property type="entry name" value="Radical_SAM"/>
    <property type="match status" value="1"/>
</dbReference>
<dbReference type="PANTHER" id="PTHR30538:SF1">
    <property type="entry name" value="L-LYSINE 2,3-AMINOMUTASE"/>
    <property type="match status" value="1"/>
</dbReference>
<dbReference type="STRING" id="619304.SAMN05421760_101757"/>
<keyword evidence="9 15" id="KW-0663">Pyridoxal phosphate</keyword>
<evidence type="ECO:0000313" key="17">
    <source>
        <dbReference type="EMBL" id="SIS45570.1"/>
    </source>
</evidence>
<dbReference type="InterPro" id="IPR013785">
    <property type="entry name" value="Aldolase_TIM"/>
</dbReference>
<keyword evidence="6 14" id="KW-0004">4Fe-4S</keyword>
<evidence type="ECO:0000256" key="12">
    <source>
        <dbReference type="ARBA" id="ARBA00023235"/>
    </source>
</evidence>
<dbReference type="PANTHER" id="PTHR30538">
    <property type="entry name" value="LYSINE 2,3-AMINOMUTASE-RELATED"/>
    <property type="match status" value="1"/>
</dbReference>
<evidence type="ECO:0000256" key="7">
    <source>
        <dbReference type="ARBA" id="ARBA00022691"/>
    </source>
</evidence>
<feature type="binding site" evidence="14">
    <location>
        <position position="138"/>
    </location>
    <ligand>
        <name>[4Fe-4S] cluster</name>
        <dbReference type="ChEBI" id="CHEBI:49883"/>
        <note>4Fe-4S-S-AdoMet</note>
    </ligand>
</feature>
<evidence type="ECO:0000256" key="9">
    <source>
        <dbReference type="ARBA" id="ARBA00022898"/>
    </source>
</evidence>
<dbReference type="SUPFAM" id="SSF102114">
    <property type="entry name" value="Radical SAM enzymes"/>
    <property type="match status" value="1"/>
</dbReference>
<dbReference type="PIRSF" id="PIRSF004911">
    <property type="entry name" value="DUF160"/>
    <property type="match status" value="1"/>
</dbReference>
<comment type="cofactor">
    <cofactor evidence="3">
        <name>[4Fe-4S] cluster</name>
        <dbReference type="ChEBI" id="CHEBI:49883"/>
    </cofactor>
</comment>
<evidence type="ECO:0000259" key="16">
    <source>
        <dbReference type="PROSITE" id="PS51918"/>
    </source>
</evidence>
<comment type="catalytic activity">
    <reaction evidence="1">
        <text>L-lysine = D-beta-lysine</text>
        <dbReference type="Rhea" id="RHEA:44148"/>
        <dbReference type="ChEBI" id="CHEBI:32551"/>
        <dbReference type="ChEBI" id="CHEBI:84138"/>
    </reaction>
</comment>
<feature type="binding site" evidence="14">
    <location>
        <position position="135"/>
    </location>
    <ligand>
        <name>[4Fe-4S] cluster</name>
        <dbReference type="ChEBI" id="CHEBI:49883"/>
        <note>4Fe-4S-S-AdoMet</note>
    </ligand>
</feature>
<evidence type="ECO:0000256" key="6">
    <source>
        <dbReference type="ARBA" id="ARBA00022485"/>
    </source>
</evidence>
<dbReference type="Pfam" id="PF04055">
    <property type="entry name" value="Radical_SAM"/>
    <property type="match status" value="1"/>
</dbReference>
<evidence type="ECO:0000256" key="13">
    <source>
        <dbReference type="ARBA" id="ARBA00030756"/>
    </source>
</evidence>
<dbReference type="SFLD" id="SFLDS00029">
    <property type="entry name" value="Radical_SAM"/>
    <property type="match status" value="1"/>
</dbReference>
<dbReference type="EMBL" id="FTOE01000001">
    <property type="protein sequence ID" value="SIS45570.1"/>
    <property type="molecule type" value="Genomic_DNA"/>
</dbReference>
<dbReference type="InterPro" id="IPR022462">
    <property type="entry name" value="EpmB"/>
</dbReference>
<evidence type="ECO:0000256" key="8">
    <source>
        <dbReference type="ARBA" id="ARBA00022723"/>
    </source>
</evidence>